<reference evidence="1" key="1">
    <citation type="submission" date="2023-04" db="EMBL/GenBank/DDBJ databases">
        <title>Draft Genome sequencing of Naganishia species isolated from polar environments using Oxford Nanopore Technology.</title>
        <authorList>
            <person name="Leo P."/>
            <person name="Venkateswaran K."/>
        </authorList>
    </citation>
    <scope>NUCLEOTIDE SEQUENCE</scope>
    <source>
        <strain evidence="1">MNA-CCFEE 5261</strain>
    </source>
</reference>
<comment type="caution">
    <text evidence="1">The sequence shown here is derived from an EMBL/GenBank/DDBJ whole genome shotgun (WGS) entry which is preliminary data.</text>
</comment>
<sequence length="231" mass="23073">MLTHSLLASLLAASSALAHYTLDYPASRGFVDDNEVNFCGGFTQPSSTRTSVPLSGNIPGTLYVAPLSFRPEPGTHLLPTPHIVQWDSHHAIGTVGIYISTAQNPTNWSDFSETMAKSWFTGDGNLYQCADLVLVEGYTVPANETCNTDVALAANATATATPSLGQSAAPSSSAPASSKGASSASGGASAAASSAPASSAGATSGAWKVIGSPAGVAAAAAVAVFGVGLVI</sequence>
<gene>
    <name evidence="1" type="ORF">QFC19_001525</name>
</gene>
<evidence type="ECO:0000313" key="2">
    <source>
        <dbReference type="Proteomes" id="UP001241377"/>
    </source>
</evidence>
<proteinExistence type="predicted"/>
<name>A0ACC2WIN5_9TREE</name>
<accession>A0ACC2WIN5</accession>
<protein>
    <submittedName>
        <fullName evidence="1">Uncharacterized protein</fullName>
    </submittedName>
</protein>
<evidence type="ECO:0000313" key="1">
    <source>
        <dbReference type="EMBL" id="KAJ9110696.1"/>
    </source>
</evidence>
<dbReference type="EMBL" id="JASBWR010000011">
    <property type="protein sequence ID" value="KAJ9110696.1"/>
    <property type="molecule type" value="Genomic_DNA"/>
</dbReference>
<organism evidence="1 2">
    <name type="scientific">Naganishia cerealis</name>
    <dbReference type="NCBI Taxonomy" id="610337"/>
    <lineage>
        <taxon>Eukaryota</taxon>
        <taxon>Fungi</taxon>
        <taxon>Dikarya</taxon>
        <taxon>Basidiomycota</taxon>
        <taxon>Agaricomycotina</taxon>
        <taxon>Tremellomycetes</taxon>
        <taxon>Filobasidiales</taxon>
        <taxon>Filobasidiaceae</taxon>
        <taxon>Naganishia</taxon>
    </lineage>
</organism>
<keyword evidence="2" id="KW-1185">Reference proteome</keyword>
<dbReference type="Proteomes" id="UP001241377">
    <property type="component" value="Unassembled WGS sequence"/>
</dbReference>